<gene>
    <name evidence="2" type="ORF">GCM10025865_30660</name>
</gene>
<name>A0ABM8G6R7_9CELL</name>
<feature type="compositionally biased region" description="Low complexity" evidence="1">
    <location>
        <begin position="92"/>
        <end position="158"/>
    </location>
</feature>
<feature type="compositionally biased region" description="Polar residues" evidence="1">
    <location>
        <begin position="1"/>
        <end position="10"/>
    </location>
</feature>
<evidence type="ECO:0000256" key="1">
    <source>
        <dbReference type="SAM" id="MobiDB-lite"/>
    </source>
</evidence>
<dbReference type="EMBL" id="AP027729">
    <property type="protein sequence ID" value="BDZ43767.1"/>
    <property type="molecule type" value="Genomic_DNA"/>
</dbReference>
<dbReference type="Proteomes" id="UP001321475">
    <property type="component" value="Chromosome"/>
</dbReference>
<reference evidence="3" key="1">
    <citation type="journal article" date="2019" name="Int. J. Syst. Evol. Microbiol.">
        <title>The Global Catalogue of Microorganisms (GCM) 10K type strain sequencing project: providing services to taxonomists for standard genome sequencing and annotation.</title>
        <authorList>
            <consortium name="The Broad Institute Genomics Platform"/>
            <consortium name="The Broad Institute Genome Sequencing Center for Infectious Disease"/>
            <person name="Wu L."/>
            <person name="Ma J."/>
        </authorList>
    </citation>
    <scope>NUCLEOTIDE SEQUENCE [LARGE SCALE GENOMIC DNA]</scope>
    <source>
        <strain evidence="3">NBRC 108565</strain>
    </source>
</reference>
<accession>A0ABM8G6R7</accession>
<keyword evidence="3" id="KW-1185">Reference proteome</keyword>
<feature type="compositionally biased region" description="Polar residues" evidence="1">
    <location>
        <begin position="52"/>
        <end position="75"/>
    </location>
</feature>
<feature type="compositionally biased region" description="Pro residues" evidence="1">
    <location>
        <begin position="13"/>
        <end position="28"/>
    </location>
</feature>
<organism evidence="2 3">
    <name type="scientific">Paraoerskovia sediminicola</name>
    <dbReference type="NCBI Taxonomy" id="1138587"/>
    <lineage>
        <taxon>Bacteria</taxon>
        <taxon>Bacillati</taxon>
        <taxon>Actinomycetota</taxon>
        <taxon>Actinomycetes</taxon>
        <taxon>Micrococcales</taxon>
        <taxon>Cellulomonadaceae</taxon>
        <taxon>Paraoerskovia</taxon>
    </lineage>
</organism>
<evidence type="ECO:0008006" key="4">
    <source>
        <dbReference type="Google" id="ProtNLM"/>
    </source>
</evidence>
<feature type="compositionally biased region" description="Polar residues" evidence="1">
    <location>
        <begin position="30"/>
        <end position="43"/>
    </location>
</feature>
<protein>
    <recommendedName>
        <fullName evidence="4">LPXTG-motif cell wall anchor domain-containing protein</fullName>
    </recommendedName>
</protein>
<evidence type="ECO:0000313" key="3">
    <source>
        <dbReference type="Proteomes" id="UP001321475"/>
    </source>
</evidence>
<dbReference type="RefSeq" id="WP_286217916.1">
    <property type="nucleotide sequence ID" value="NZ_AP027729.1"/>
</dbReference>
<evidence type="ECO:0000313" key="2">
    <source>
        <dbReference type="EMBL" id="BDZ43767.1"/>
    </source>
</evidence>
<proteinExistence type="predicted"/>
<feature type="region of interest" description="Disordered" evidence="1">
    <location>
        <begin position="1"/>
        <end position="158"/>
    </location>
</feature>
<sequence length="232" mass="23203">MPPTPTGANLTPSPTPKTPQPVSVPPQPTGANLTPSPTKQAPQSVPVPPTPTGANLTPSPTKPTGNPQAPNQMHGLSTAPQTTAKARKTKPRQTTTPTTPATTTTPAAQTSPTATKAKAPATQAPATQAPAAKATIAPTSHTHAATAPTPAHPVTHVANTGAGQVPEFITRTEADVPEARATQQGVAAVQTARLAQTGADDADILGLGTLLAASGAMLVVAARRRRRGAHAA</sequence>